<sequence length="70" mass="8186">MAKRDYYEVLGVSKSASKDEIKKAYRKLSKKYHPDINKEEGSDEKFKEISEAYEVLSDENKRANYDQFGS</sequence>
<gene>
    <name evidence="4" type="primary">dnaJ_4</name>
    <name evidence="4" type="ORF">NCTC12195_02752</name>
</gene>
<dbReference type="GO" id="GO:0051082">
    <property type="term" value="F:unfolded protein binding"/>
    <property type="evidence" value="ECO:0007669"/>
    <property type="project" value="TreeGrafter"/>
</dbReference>
<evidence type="ECO:0000259" key="3">
    <source>
        <dbReference type="PROSITE" id="PS50076"/>
    </source>
</evidence>
<proteinExistence type="predicted"/>
<keyword evidence="2" id="KW-0346">Stress response</keyword>
<evidence type="ECO:0000313" key="4">
    <source>
        <dbReference type="EMBL" id="SUM33295.1"/>
    </source>
</evidence>
<feature type="domain" description="J" evidence="3">
    <location>
        <begin position="5"/>
        <end position="69"/>
    </location>
</feature>
<evidence type="ECO:0000256" key="1">
    <source>
        <dbReference type="ARBA" id="ARBA00022705"/>
    </source>
</evidence>
<dbReference type="PRINTS" id="PR00625">
    <property type="entry name" value="JDOMAIN"/>
</dbReference>
<dbReference type="EMBL" id="UHDK01000001">
    <property type="protein sequence ID" value="SUM33295.1"/>
    <property type="molecule type" value="Genomic_DNA"/>
</dbReference>
<dbReference type="PROSITE" id="PS50076">
    <property type="entry name" value="DNAJ_2"/>
    <property type="match status" value="1"/>
</dbReference>
<protein>
    <submittedName>
        <fullName evidence="4">Molecular chaperone DnaJ</fullName>
    </submittedName>
</protein>
<dbReference type="AlphaFoldDB" id="A0A380FH59"/>
<dbReference type="GO" id="GO:0005737">
    <property type="term" value="C:cytoplasm"/>
    <property type="evidence" value="ECO:0007669"/>
    <property type="project" value="TreeGrafter"/>
</dbReference>
<dbReference type="PROSITE" id="PS00636">
    <property type="entry name" value="DNAJ_1"/>
    <property type="match status" value="1"/>
</dbReference>
<evidence type="ECO:0000313" key="5">
    <source>
        <dbReference type="Proteomes" id="UP000255277"/>
    </source>
</evidence>
<dbReference type="InterPro" id="IPR001623">
    <property type="entry name" value="DnaJ_domain"/>
</dbReference>
<dbReference type="Pfam" id="PF00226">
    <property type="entry name" value="DnaJ"/>
    <property type="match status" value="1"/>
</dbReference>
<dbReference type="Gene3D" id="1.10.287.110">
    <property type="entry name" value="DnaJ domain"/>
    <property type="match status" value="1"/>
</dbReference>
<organism evidence="4 5">
    <name type="scientific">Staphylococcus gallinarum</name>
    <dbReference type="NCBI Taxonomy" id="1293"/>
    <lineage>
        <taxon>Bacteria</taxon>
        <taxon>Bacillati</taxon>
        <taxon>Bacillota</taxon>
        <taxon>Bacilli</taxon>
        <taxon>Bacillales</taxon>
        <taxon>Staphylococcaceae</taxon>
        <taxon>Staphylococcus</taxon>
    </lineage>
</organism>
<keyword evidence="1" id="KW-0235">DNA replication</keyword>
<name>A0A380FH59_STAGA</name>
<dbReference type="GO" id="GO:0042026">
    <property type="term" value="P:protein refolding"/>
    <property type="evidence" value="ECO:0007669"/>
    <property type="project" value="TreeGrafter"/>
</dbReference>
<dbReference type="InterPro" id="IPR018253">
    <property type="entry name" value="DnaJ_domain_CS"/>
</dbReference>
<dbReference type="GO" id="GO:0006260">
    <property type="term" value="P:DNA replication"/>
    <property type="evidence" value="ECO:0007669"/>
    <property type="project" value="UniProtKB-KW"/>
</dbReference>
<dbReference type="CDD" id="cd06257">
    <property type="entry name" value="DnaJ"/>
    <property type="match status" value="1"/>
</dbReference>
<evidence type="ECO:0000256" key="2">
    <source>
        <dbReference type="ARBA" id="ARBA00023016"/>
    </source>
</evidence>
<dbReference type="Proteomes" id="UP000255277">
    <property type="component" value="Unassembled WGS sequence"/>
</dbReference>
<dbReference type="SMART" id="SM00271">
    <property type="entry name" value="DnaJ"/>
    <property type="match status" value="1"/>
</dbReference>
<accession>A0A380FH59</accession>
<dbReference type="InterPro" id="IPR036869">
    <property type="entry name" value="J_dom_sf"/>
</dbReference>
<dbReference type="SUPFAM" id="SSF46565">
    <property type="entry name" value="Chaperone J-domain"/>
    <property type="match status" value="1"/>
</dbReference>
<dbReference type="PANTHER" id="PTHR43096">
    <property type="entry name" value="DNAJ HOMOLOG 1, MITOCHONDRIAL-RELATED"/>
    <property type="match status" value="1"/>
</dbReference>
<reference evidence="4 5" key="1">
    <citation type="submission" date="2018-06" db="EMBL/GenBank/DDBJ databases">
        <authorList>
            <consortium name="Pathogen Informatics"/>
            <person name="Doyle S."/>
        </authorList>
    </citation>
    <scope>NUCLEOTIDE SEQUENCE [LARGE SCALE GENOMIC DNA]</scope>
    <source>
        <strain evidence="4 5">NCTC12195</strain>
    </source>
</reference>
<dbReference type="PANTHER" id="PTHR43096:SF48">
    <property type="entry name" value="CHAPERONE PROTEIN DNAJ"/>
    <property type="match status" value="1"/>
</dbReference>